<dbReference type="AlphaFoldDB" id="A0A5B7WZM2"/>
<proteinExistence type="predicted"/>
<reference evidence="2 3" key="1">
    <citation type="submission" date="2018-12" db="EMBL/GenBank/DDBJ databases">
        <title>Complete Genome Sequence of Glutamicibacter creatinolyticus strain LGCM259,isolated from an abscess of a 12-year-old mare in Italy.</title>
        <authorList>
            <person name="Santos R.G."/>
            <person name="Silva A.L."/>
            <person name="Seyffert N."/>
            <person name="Castro T.L.P."/>
            <person name="Attili A.R."/>
            <person name="Rifici C."/>
            <person name="Mazzullo G."/>
            <person name="Brenig B."/>
            <person name="Venanzi F."/>
            <person name="Azevedo V."/>
        </authorList>
    </citation>
    <scope>NUCLEOTIDE SEQUENCE [LARGE SCALE GENOMIC DNA]</scope>
    <source>
        <strain evidence="2 3">LGCM 259</strain>
    </source>
</reference>
<feature type="transmembrane region" description="Helical" evidence="1">
    <location>
        <begin position="251"/>
        <end position="272"/>
    </location>
</feature>
<name>A0A5B7WZM2_9MICC</name>
<evidence type="ECO:0000256" key="1">
    <source>
        <dbReference type="SAM" id="Phobius"/>
    </source>
</evidence>
<protein>
    <submittedName>
        <fullName evidence="2">ABC-2 family transporter protein</fullName>
    </submittedName>
</protein>
<feature type="transmembrane region" description="Helical" evidence="1">
    <location>
        <begin position="34"/>
        <end position="58"/>
    </location>
</feature>
<dbReference type="KEGG" id="gcr:GcLGCM259_2947"/>
<sequence length="277" mass="29263">MSKHAVPVLGGNVSLWGVLRGEAIKFFALTSTRILVAVSILVMVGFAALVLWSVGMVAGTPAAGTPGMPDMASEGFVAEMIGSGLSFAQLIIGALAVLLMSGEFTTGSAVSTFLASPQRLRVLTAKALLMTGVTVVVGLASFALSYLVCKPLAQMYSMPLNFTSEPFQRAMWFGTLYLVMVTMIGLALGTMLRNSAGGITVLVALFFVVPIATSIIASLVDWFQKVAPFLPDQAGMSLALPLSYPSDWETWQQLLVVGGWMLIPLVLAGILLKARDI</sequence>
<feature type="transmembrane region" description="Helical" evidence="1">
    <location>
        <begin position="170"/>
        <end position="192"/>
    </location>
</feature>
<gene>
    <name evidence="2" type="ORF">GcLGCM259_2947</name>
</gene>
<keyword evidence="1" id="KW-0472">Membrane</keyword>
<keyword evidence="3" id="KW-1185">Reference proteome</keyword>
<keyword evidence="1" id="KW-0812">Transmembrane</keyword>
<evidence type="ECO:0000313" key="2">
    <source>
        <dbReference type="EMBL" id="QCY48653.1"/>
    </source>
</evidence>
<feature type="transmembrane region" description="Helical" evidence="1">
    <location>
        <begin position="199"/>
        <end position="220"/>
    </location>
</feature>
<dbReference type="Proteomes" id="UP000307000">
    <property type="component" value="Chromosome"/>
</dbReference>
<keyword evidence="1" id="KW-1133">Transmembrane helix</keyword>
<accession>A0A5B7WZM2</accession>
<organism evidence="2 3">
    <name type="scientific">Glutamicibacter creatinolyticus</name>
    <dbReference type="NCBI Taxonomy" id="162496"/>
    <lineage>
        <taxon>Bacteria</taxon>
        <taxon>Bacillati</taxon>
        <taxon>Actinomycetota</taxon>
        <taxon>Actinomycetes</taxon>
        <taxon>Micrococcales</taxon>
        <taxon>Micrococcaceae</taxon>
        <taxon>Glutamicibacter</taxon>
    </lineage>
</organism>
<evidence type="ECO:0000313" key="3">
    <source>
        <dbReference type="Proteomes" id="UP000307000"/>
    </source>
</evidence>
<dbReference type="EMBL" id="CP034412">
    <property type="protein sequence ID" value="QCY48653.1"/>
    <property type="molecule type" value="Genomic_DNA"/>
</dbReference>
<feature type="transmembrane region" description="Helical" evidence="1">
    <location>
        <begin position="127"/>
        <end position="148"/>
    </location>
</feature>
<dbReference type="RefSeq" id="WP_054821362.1">
    <property type="nucleotide sequence ID" value="NZ_BAAAGL010000007.1"/>
</dbReference>